<dbReference type="Proteomes" id="UP000181897">
    <property type="component" value="Chromosome"/>
</dbReference>
<keyword evidence="2" id="KW-1185">Reference proteome</keyword>
<evidence type="ECO:0000313" key="1">
    <source>
        <dbReference type="EMBL" id="APE43656.1"/>
    </source>
</evidence>
<organism evidence="1 2">
    <name type="scientific">Sulfitobacter alexandrii</name>
    <dbReference type="NCBI Taxonomy" id="1917485"/>
    <lineage>
        <taxon>Bacteria</taxon>
        <taxon>Pseudomonadati</taxon>
        <taxon>Pseudomonadota</taxon>
        <taxon>Alphaproteobacteria</taxon>
        <taxon>Rhodobacterales</taxon>
        <taxon>Roseobacteraceae</taxon>
        <taxon>Sulfitobacter</taxon>
    </lineage>
</organism>
<evidence type="ECO:0000313" key="2">
    <source>
        <dbReference type="Proteomes" id="UP000181897"/>
    </source>
</evidence>
<dbReference type="EMBL" id="CP018076">
    <property type="protein sequence ID" value="APE43656.1"/>
    <property type="molecule type" value="Genomic_DNA"/>
</dbReference>
<dbReference type="RefSeq" id="WP_071971990.1">
    <property type="nucleotide sequence ID" value="NZ_CP018076.1"/>
</dbReference>
<dbReference type="STRING" id="1917485.BOO69_09690"/>
<proteinExistence type="predicted"/>
<dbReference type="OrthoDB" id="7854024at2"/>
<dbReference type="AlphaFoldDB" id="A0A1J0WHK7"/>
<sequence length="121" mass="13583">MSFLFVENHPFEWPVKICVPTGGSFKEIVITGIFEAMDDADFYGTGDDLSSRGAMIEFEITRLMQVFKGWKTGDVLDKAQQPIEPTPEAIRRFLGNRPARLAVTDAYTEAMTPSKGYRAKN</sequence>
<dbReference type="KEGG" id="suam:BOO69_09690"/>
<name>A0A1J0WHK7_9RHOB</name>
<accession>A0A1J0WHK7</accession>
<gene>
    <name evidence="1" type="ORF">BOO69_09690</name>
</gene>
<reference evidence="1 2" key="1">
    <citation type="submission" date="2016-11" db="EMBL/GenBank/DDBJ databases">
        <title>Complete genome sequence of Sulfitobacter sp. AM1-D1, a toxic bacteria associated with marine dinoflagellate Alexandrium minutum in East China Sea.</title>
        <authorList>
            <person name="Yang Q."/>
            <person name="Zhang X."/>
            <person name="Tian X."/>
        </authorList>
    </citation>
    <scope>NUCLEOTIDE SEQUENCE [LARGE SCALE GENOMIC DNA]</scope>
    <source>
        <strain evidence="1 2">AM1-D1</strain>
    </source>
</reference>
<protein>
    <submittedName>
        <fullName evidence="1">Uncharacterized protein</fullName>
    </submittedName>
</protein>